<comment type="caution">
    <text evidence="11">The sequence shown here is derived from an EMBL/GenBank/DDBJ whole genome shotgun (WGS) entry which is preliminary data.</text>
</comment>
<evidence type="ECO:0000313" key="12">
    <source>
        <dbReference type="Proteomes" id="UP000265618"/>
    </source>
</evidence>
<dbReference type="PANTHER" id="PTHR11193">
    <property type="entry name" value="SMALL NUCLEAR RIBONUCLEOPROTEIN E"/>
    <property type="match status" value="1"/>
</dbReference>
<dbReference type="GO" id="GO:0005686">
    <property type="term" value="C:U2 snRNP"/>
    <property type="evidence" value="ECO:0007669"/>
    <property type="project" value="UniProtKB-UniRule"/>
</dbReference>
<evidence type="ECO:0000256" key="2">
    <source>
        <dbReference type="ARBA" id="ARBA00006850"/>
    </source>
</evidence>
<evidence type="ECO:0000313" key="11">
    <source>
        <dbReference type="EMBL" id="GIQ90532.1"/>
    </source>
</evidence>
<evidence type="ECO:0000256" key="6">
    <source>
        <dbReference type="ARBA" id="ARBA00023187"/>
    </source>
</evidence>
<proteinExistence type="inferred from homology"/>
<dbReference type="Pfam" id="PF01423">
    <property type="entry name" value="LSM"/>
    <property type="match status" value="1"/>
</dbReference>
<keyword evidence="7 9" id="KW-0539">Nucleus</keyword>
<reference evidence="11 12" key="1">
    <citation type="journal article" date="2018" name="PLoS ONE">
        <title>The draft genome of Kipferlia bialata reveals reductive genome evolution in fornicate parasites.</title>
        <authorList>
            <person name="Tanifuji G."/>
            <person name="Takabayashi S."/>
            <person name="Kume K."/>
            <person name="Takagi M."/>
            <person name="Nakayama T."/>
            <person name="Kamikawa R."/>
            <person name="Inagaki Y."/>
            <person name="Hashimoto T."/>
        </authorList>
    </citation>
    <scope>NUCLEOTIDE SEQUENCE [LARGE SCALE GENOMIC DNA]</scope>
    <source>
        <strain evidence="11">NY0173</strain>
    </source>
</reference>
<dbReference type="GO" id="GO:0000387">
    <property type="term" value="P:spliceosomal snRNP assembly"/>
    <property type="evidence" value="ECO:0007669"/>
    <property type="project" value="UniProtKB-UniRule"/>
</dbReference>
<protein>
    <recommendedName>
        <fullName evidence="9">Small nuclear ribonucleoprotein E</fullName>
        <shortName evidence="9">snRNP-E</shortName>
    </recommendedName>
    <alternativeName>
        <fullName evidence="9">Sm protein E</fullName>
    </alternativeName>
</protein>
<dbReference type="SUPFAM" id="SSF50182">
    <property type="entry name" value="Sm-like ribonucleoproteins"/>
    <property type="match status" value="1"/>
</dbReference>
<dbReference type="OrthoDB" id="25620at2759"/>
<comment type="similarity">
    <text evidence="2 9">Belongs to the snRNP Sm proteins family.</text>
</comment>
<dbReference type="GO" id="GO:0005687">
    <property type="term" value="C:U4 snRNP"/>
    <property type="evidence" value="ECO:0007669"/>
    <property type="project" value="UniProtKB-UniRule"/>
</dbReference>
<organism evidence="11 12">
    <name type="scientific">Kipferlia bialata</name>
    <dbReference type="NCBI Taxonomy" id="797122"/>
    <lineage>
        <taxon>Eukaryota</taxon>
        <taxon>Metamonada</taxon>
        <taxon>Carpediemonas-like organisms</taxon>
        <taxon>Kipferlia</taxon>
    </lineage>
</organism>
<comment type="function">
    <text evidence="9">Plays a role in pre-mRNA splicing as a core component of the spliceosomal U1, U2, U4 and U5 small nuclear ribonucleoproteins (snRNPs), the building blocks of the spliceosome.</text>
</comment>
<keyword evidence="4 9" id="KW-0747">Spliceosome</keyword>
<dbReference type="InterPro" id="IPR001163">
    <property type="entry name" value="Sm_dom_euk/arc"/>
</dbReference>
<feature type="domain" description="Sm" evidence="10">
    <location>
        <begin position="20"/>
        <end position="86"/>
    </location>
</feature>
<name>A0A9K3D971_9EUKA</name>
<dbReference type="InterPro" id="IPR010920">
    <property type="entry name" value="LSM_dom_sf"/>
</dbReference>
<keyword evidence="12" id="KW-1185">Reference proteome</keyword>
<evidence type="ECO:0000256" key="5">
    <source>
        <dbReference type="ARBA" id="ARBA00022884"/>
    </source>
</evidence>
<evidence type="ECO:0000259" key="10">
    <source>
        <dbReference type="SMART" id="SM00651"/>
    </source>
</evidence>
<keyword evidence="8 9" id="KW-0687">Ribonucleoprotein</keyword>
<dbReference type="GO" id="GO:0005681">
    <property type="term" value="C:spliceosomal complex"/>
    <property type="evidence" value="ECO:0007669"/>
    <property type="project" value="UniProtKB-KW"/>
</dbReference>
<dbReference type="GO" id="GO:0005685">
    <property type="term" value="C:U1 snRNP"/>
    <property type="evidence" value="ECO:0007669"/>
    <property type="project" value="UniProtKB-UniRule"/>
</dbReference>
<evidence type="ECO:0000256" key="7">
    <source>
        <dbReference type="ARBA" id="ARBA00023242"/>
    </source>
</evidence>
<dbReference type="EMBL" id="BDIP01006298">
    <property type="protein sequence ID" value="GIQ90532.1"/>
    <property type="molecule type" value="Genomic_DNA"/>
</dbReference>
<dbReference type="GO" id="GO:0005682">
    <property type="term" value="C:U5 snRNP"/>
    <property type="evidence" value="ECO:0007669"/>
    <property type="project" value="UniProtKB-UniRule"/>
</dbReference>
<keyword evidence="3 9" id="KW-0507">mRNA processing</keyword>
<comment type="subcellular location">
    <subcellularLocation>
        <location evidence="1 9">Nucleus</location>
    </subcellularLocation>
</comment>
<dbReference type="CDD" id="cd01718">
    <property type="entry name" value="Sm_E"/>
    <property type="match status" value="1"/>
</dbReference>
<dbReference type="Gene3D" id="2.30.30.100">
    <property type="match status" value="1"/>
</dbReference>
<gene>
    <name evidence="11" type="ORF">KIPB_013358</name>
</gene>
<dbReference type="SMART" id="SM00651">
    <property type="entry name" value="Sm"/>
    <property type="match status" value="1"/>
</dbReference>
<dbReference type="GO" id="GO:0003723">
    <property type="term" value="F:RNA binding"/>
    <property type="evidence" value="ECO:0007669"/>
    <property type="project" value="UniProtKB-KW"/>
</dbReference>
<dbReference type="InterPro" id="IPR027078">
    <property type="entry name" value="snRNP-E"/>
</dbReference>
<dbReference type="Proteomes" id="UP000265618">
    <property type="component" value="Unassembled WGS sequence"/>
</dbReference>
<evidence type="ECO:0000256" key="9">
    <source>
        <dbReference type="RuleBase" id="RU365053"/>
    </source>
</evidence>
<evidence type="ECO:0000256" key="4">
    <source>
        <dbReference type="ARBA" id="ARBA00022728"/>
    </source>
</evidence>
<keyword evidence="5 9" id="KW-0694">RNA-binding</keyword>
<keyword evidence="6 9" id="KW-0508">mRNA splicing</keyword>
<dbReference type="AlphaFoldDB" id="A0A9K3D971"/>
<dbReference type="GO" id="GO:0046540">
    <property type="term" value="C:U4/U6 x U5 tri-snRNP complex"/>
    <property type="evidence" value="ECO:0007669"/>
    <property type="project" value="UniProtKB-UniRule"/>
</dbReference>
<evidence type="ECO:0000256" key="3">
    <source>
        <dbReference type="ARBA" id="ARBA00022664"/>
    </source>
</evidence>
<evidence type="ECO:0000256" key="8">
    <source>
        <dbReference type="ARBA" id="ARBA00023274"/>
    </source>
</evidence>
<accession>A0A9K3D971</accession>
<evidence type="ECO:0000256" key="1">
    <source>
        <dbReference type="ARBA" id="ARBA00004123"/>
    </source>
</evidence>
<sequence length="90" mass="10670">MAPKGKNRYQNFYPIVQLYRFLEERARIQIWLHDDNKMRIEGELRGFDEFFNLTLINAQEVAVKSGEKTEIGTIILKGENICLFHKTEDH</sequence>